<name>A0ABD2X0A2_9HYME</name>
<comment type="caution">
    <text evidence="1">The sequence shown here is derived from an EMBL/GenBank/DDBJ whole genome shotgun (WGS) entry which is preliminary data.</text>
</comment>
<keyword evidence="2" id="KW-1185">Reference proteome</keyword>
<evidence type="ECO:0000313" key="1">
    <source>
        <dbReference type="EMBL" id="KAL3398721.1"/>
    </source>
</evidence>
<evidence type="ECO:0000313" key="2">
    <source>
        <dbReference type="Proteomes" id="UP001627154"/>
    </source>
</evidence>
<sequence>MRNATRRLMYRFHLSSTFIYVYEKWIMIDTLITCDPRLISWTSRTFEISPHLNSHSIATNFNTNLL</sequence>
<organism evidence="1 2">
    <name type="scientific">Trichogramma kaykai</name>
    <dbReference type="NCBI Taxonomy" id="54128"/>
    <lineage>
        <taxon>Eukaryota</taxon>
        <taxon>Metazoa</taxon>
        <taxon>Ecdysozoa</taxon>
        <taxon>Arthropoda</taxon>
        <taxon>Hexapoda</taxon>
        <taxon>Insecta</taxon>
        <taxon>Pterygota</taxon>
        <taxon>Neoptera</taxon>
        <taxon>Endopterygota</taxon>
        <taxon>Hymenoptera</taxon>
        <taxon>Apocrita</taxon>
        <taxon>Proctotrupomorpha</taxon>
        <taxon>Chalcidoidea</taxon>
        <taxon>Trichogrammatidae</taxon>
        <taxon>Trichogramma</taxon>
    </lineage>
</organism>
<proteinExistence type="predicted"/>
<dbReference type="EMBL" id="JBJJXI010000059">
    <property type="protein sequence ID" value="KAL3398721.1"/>
    <property type="molecule type" value="Genomic_DNA"/>
</dbReference>
<dbReference type="AlphaFoldDB" id="A0ABD2X0A2"/>
<gene>
    <name evidence="1" type="ORF">TKK_007847</name>
</gene>
<accession>A0ABD2X0A2</accession>
<dbReference type="Proteomes" id="UP001627154">
    <property type="component" value="Unassembled WGS sequence"/>
</dbReference>
<protein>
    <submittedName>
        <fullName evidence="1">Uncharacterized protein</fullName>
    </submittedName>
</protein>
<reference evidence="1 2" key="1">
    <citation type="journal article" date="2024" name="bioRxiv">
        <title>A reference genome for Trichogramma kaykai: A tiny desert-dwelling parasitoid wasp with competing sex-ratio distorters.</title>
        <authorList>
            <person name="Culotta J."/>
            <person name="Lindsey A.R."/>
        </authorList>
    </citation>
    <scope>NUCLEOTIDE SEQUENCE [LARGE SCALE GENOMIC DNA]</scope>
    <source>
        <strain evidence="1 2">KSX58</strain>
    </source>
</reference>